<dbReference type="SUPFAM" id="SSF103473">
    <property type="entry name" value="MFS general substrate transporter"/>
    <property type="match status" value="1"/>
</dbReference>
<feature type="transmembrane region" description="Helical" evidence="6">
    <location>
        <begin position="132"/>
        <end position="153"/>
    </location>
</feature>
<keyword evidence="3 6" id="KW-1133">Transmembrane helix</keyword>
<feature type="transmembrane region" description="Helical" evidence="6">
    <location>
        <begin position="362"/>
        <end position="381"/>
    </location>
</feature>
<dbReference type="Gene3D" id="1.20.1720.10">
    <property type="entry name" value="Multidrug resistance protein D"/>
    <property type="match status" value="1"/>
</dbReference>
<keyword evidence="2 6" id="KW-0812">Transmembrane</keyword>
<feature type="transmembrane region" description="Helical" evidence="6">
    <location>
        <begin position="101"/>
        <end position="120"/>
    </location>
</feature>
<gene>
    <name evidence="8" type="ORF">LTR78_008972</name>
</gene>
<dbReference type="GO" id="GO:0022857">
    <property type="term" value="F:transmembrane transporter activity"/>
    <property type="evidence" value="ECO:0007669"/>
    <property type="project" value="InterPro"/>
</dbReference>
<reference evidence="8" key="1">
    <citation type="submission" date="2023-07" db="EMBL/GenBank/DDBJ databases">
        <title>Black Yeasts Isolated from many extreme environments.</title>
        <authorList>
            <person name="Coleine C."/>
            <person name="Stajich J.E."/>
            <person name="Selbmann L."/>
        </authorList>
    </citation>
    <scope>NUCLEOTIDE SEQUENCE</scope>
    <source>
        <strain evidence="8">CCFEE 5485</strain>
    </source>
</reference>
<feature type="transmembrane region" description="Helical" evidence="6">
    <location>
        <begin position="300"/>
        <end position="322"/>
    </location>
</feature>
<evidence type="ECO:0000256" key="2">
    <source>
        <dbReference type="ARBA" id="ARBA00022692"/>
    </source>
</evidence>
<dbReference type="Proteomes" id="UP001274830">
    <property type="component" value="Unassembled WGS sequence"/>
</dbReference>
<evidence type="ECO:0000259" key="7">
    <source>
        <dbReference type="PROSITE" id="PS50850"/>
    </source>
</evidence>
<feature type="transmembrane region" description="Helical" evidence="6">
    <location>
        <begin position="228"/>
        <end position="246"/>
    </location>
</feature>
<feature type="compositionally biased region" description="Basic and acidic residues" evidence="5">
    <location>
        <begin position="492"/>
        <end position="501"/>
    </location>
</feature>
<dbReference type="PANTHER" id="PTHR42718">
    <property type="entry name" value="MAJOR FACILITATOR SUPERFAMILY MULTIDRUG TRANSPORTER MFSC"/>
    <property type="match status" value="1"/>
</dbReference>
<evidence type="ECO:0000256" key="1">
    <source>
        <dbReference type="ARBA" id="ARBA00004141"/>
    </source>
</evidence>
<feature type="transmembrane region" description="Helical" evidence="6">
    <location>
        <begin position="165"/>
        <end position="186"/>
    </location>
</feature>
<evidence type="ECO:0000256" key="3">
    <source>
        <dbReference type="ARBA" id="ARBA00022989"/>
    </source>
</evidence>
<name>A0AAE0TSK2_9PEZI</name>
<dbReference type="PROSITE" id="PS50850">
    <property type="entry name" value="MFS"/>
    <property type="match status" value="1"/>
</dbReference>
<keyword evidence="9" id="KW-1185">Reference proteome</keyword>
<evidence type="ECO:0000256" key="5">
    <source>
        <dbReference type="SAM" id="MobiDB-lite"/>
    </source>
</evidence>
<dbReference type="AlphaFoldDB" id="A0AAE0TSK2"/>
<keyword evidence="4 6" id="KW-0472">Membrane</keyword>
<feature type="transmembrane region" description="Helical" evidence="6">
    <location>
        <begin position="192"/>
        <end position="212"/>
    </location>
</feature>
<feature type="transmembrane region" description="Helical" evidence="6">
    <location>
        <begin position="334"/>
        <end position="355"/>
    </location>
</feature>
<feature type="region of interest" description="Disordered" evidence="5">
    <location>
        <begin position="492"/>
        <end position="514"/>
    </location>
</feature>
<sequence>MDHDDTRAVEETEAARVERLGRQRPDKLTSIWRETGFVFSIVMSQVLSEYFVSGFTVLIPTVVRELDIPPAATTWPANAFSLTLAAFLLPFGRLADIYGGFYVYIAGCIWYCVWSLIAGFSQSELMLDFCRALQGLGPAAFLPASLTLLGSMYRPGPRKNMVFSIYGAMAAFGFFVGIFFAGVSAQYAGWRWYFWIGCLLCGCTAVVAYFAIPNDYAEHKGNGVKMDWWGSATTIIALILLVFAVTQSAHAPQGWATPYIYVTLILAVAAFAATIYVEGWVSEQPLLPFEVFKIKCMSPFIIGLLFAYGTLGIFLLYATLYMQNIFGISPMLTVAWYVPMALGGCILATVGGLLLHVVPPVILMAITGVAIIINSVLFATVPEHASYWAWIFPAMICATIAVDLIFTVANVFLTTSMPARQQGLAGALANVIPQFAIALWLGFADIVVTGTAGQGERQSYKNAFWFEMASGAAALVIFLGFVRIDRAKSDLTADEKEKQKGQEAVVPEQVAEKP</sequence>
<dbReference type="EMBL" id="JAUTXT010000046">
    <property type="protein sequence ID" value="KAK3671171.1"/>
    <property type="molecule type" value="Genomic_DNA"/>
</dbReference>
<dbReference type="Pfam" id="PF07690">
    <property type="entry name" value="MFS_1"/>
    <property type="match status" value="1"/>
</dbReference>
<dbReference type="InterPro" id="IPR036259">
    <property type="entry name" value="MFS_trans_sf"/>
</dbReference>
<dbReference type="GO" id="GO:0016020">
    <property type="term" value="C:membrane"/>
    <property type="evidence" value="ECO:0007669"/>
    <property type="project" value="UniProtKB-SubCell"/>
</dbReference>
<feature type="transmembrane region" description="Helical" evidence="6">
    <location>
        <begin position="463"/>
        <end position="482"/>
    </location>
</feature>
<feature type="transmembrane region" description="Helical" evidence="6">
    <location>
        <begin position="258"/>
        <end position="279"/>
    </location>
</feature>
<comment type="subcellular location">
    <subcellularLocation>
        <location evidence="1">Membrane</location>
        <topology evidence="1">Multi-pass membrane protein</topology>
    </subcellularLocation>
</comment>
<evidence type="ECO:0000256" key="6">
    <source>
        <dbReference type="SAM" id="Phobius"/>
    </source>
</evidence>
<dbReference type="PANTHER" id="PTHR42718:SF36">
    <property type="entry name" value="MULTIDRUG TRANSPORTER, PUTATIVE (AFU_ORTHOLOGUE AFUA_4G13820)-RELATED"/>
    <property type="match status" value="1"/>
</dbReference>
<proteinExistence type="predicted"/>
<comment type="caution">
    <text evidence="8">The sequence shown here is derived from an EMBL/GenBank/DDBJ whole genome shotgun (WGS) entry which is preliminary data.</text>
</comment>
<organism evidence="8 9">
    <name type="scientific">Recurvomyces mirabilis</name>
    <dbReference type="NCBI Taxonomy" id="574656"/>
    <lineage>
        <taxon>Eukaryota</taxon>
        <taxon>Fungi</taxon>
        <taxon>Dikarya</taxon>
        <taxon>Ascomycota</taxon>
        <taxon>Pezizomycotina</taxon>
        <taxon>Dothideomycetes</taxon>
        <taxon>Dothideomycetidae</taxon>
        <taxon>Mycosphaerellales</taxon>
        <taxon>Teratosphaeriaceae</taxon>
        <taxon>Recurvomyces</taxon>
    </lineage>
</organism>
<feature type="transmembrane region" description="Helical" evidence="6">
    <location>
        <begin position="37"/>
        <end position="63"/>
    </location>
</feature>
<feature type="transmembrane region" description="Helical" evidence="6">
    <location>
        <begin position="424"/>
        <end position="443"/>
    </location>
</feature>
<evidence type="ECO:0000256" key="4">
    <source>
        <dbReference type="ARBA" id="ARBA00023136"/>
    </source>
</evidence>
<accession>A0AAE0TSK2</accession>
<evidence type="ECO:0000313" key="9">
    <source>
        <dbReference type="Proteomes" id="UP001274830"/>
    </source>
</evidence>
<dbReference type="InterPro" id="IPR020846">
    <property type="entry name" value="MFS_dom"/>
</dbReference>
<dbReference type="CDD" id="cd17476">
    <property type="entry name" value="MFS_Amf1_MDR_like"/>
    <property type="match status" value="1"/>
</dbReference>
<dbReference type="Gene3D" id="1.20.1250.20">
    <property type="entry name" value="MFS general substrate transporter like domains"/>
    <property type="match status" value="1"/>
</dbReference>
<feature type="transmembrane region" description="Helical" evidence="6">
    <location>
        <begin position="387"/>
        <end position="412"/>
    </location>
</feature>
<protein>
    <recommendedName>
        <fullName evidence="7">Major facilitator superfamily (MFS) profile domain-containing protein</fullName>
    </recommendedName>
</protein>
<dbReference type="InterPro" id="IPR011701">
    <property type="entry name" value="MFS"/>
</dbReference>
<feature type="domain" description="Major facilitator superfamily (MFS) profile" evidence="7">
    <location>
        <begin position="37"/>
        <end position="488"/>
    </location>
</feature>
<feature type="transmembrane region" description="Helical" evidence="6">
    <location>
        <begin position="75"/>
        <end position="94"/>
    </location>
</feature>
<evidence type="ECO:0000313" key="8">
    <source>
        <dbReference type="EMBL" id="KAK3671171.1"/>
    </source>
</evidence>